<dbReference type="AlphaFoldDB" id="D6Z1R5"/>
<dbReference type="EMBL" id="CP001940">
    <property type="protein sequence ID" value="ADH85490.1"/>
    <property type="molecule type" value="Genomic_DNA"/>
</dbReference>
<evidence type="ECO:0000313" key="2">
    <source>
        <dbReference type="Proteomes" id="UP000001508"/>
    </source>
</evidence>
<proteinExistence type="predicted"/>
<accession>D6Z1R5</accession>
<evidence type="ECO:0000313" key="1">
    <source>
        <dbReference type="EMBL" id="ADH85490.1"/>
    </source>
</evidence>
<dbReference type="HOGENOM" id="CLU_3288429_0_0_7"/>
<organism evidence="1 2">
    <name type="scientific">Desulfurivibrio alkaliphilus (strain DSM 19089 / UNIQEM U267 / AHT2)</name>
    <dbReference type="NCBI Taxonomy" id="589865"/>
    <lineage>
        <taxon>Bacteria</taxon>
        <taxon>Pseudomonadati</taxon>
        <taxon>Thermodesulfobacteriota</taxon>
        <taxon>Desulfobulbia</taxon>
        <taxon>Desulfobulbales</taxon>
        <taxon>Desulfobulbaceae</taxon>
        <taxon>Desulfurivibrio</taxon>
    </lineage>
</organism>
<dbReference type="Proteomes" id="UP000001508">
    <property type="component" value="Chromosome"/>
</dbReference>
<dbReference type="KEGG" id="dak:DaAHT2_0786"/>
<keyword evidence="2" id="KW-1185">Reference proteome</keyword>
<dbReference type="InParanoid" id="D6Z1R5"/>
<dbReference type="STRING" id="589865.DaAHT2_0786"/>
<protein>
    <submittedName>
        <fullName evidence="1">Uncharacterized protein</fullName>
    </submittedName>
</protein>
<gene>
    <name evidence="1" type="ordered locus">DaAHT2_0786</name>
</gene>
<reference evidence="2" key="1">
    <citation type="submission" date="2010-02" db="EMBL/GenBank/DDBJ databases">
        <title>Complete sequence of Desulfurivibrio alkaliphilus AHT2.</title>
        <authorList>
            <consortium name="US DOE Joint Genome Institute"/>
            <person name="Pitluck S."/>
            <person name="Chertkov O."/>
            <person name="Detter J.C."/>
            <person name="Han C."/>
            <person name="Tapia R."/>
            <person name="Larimer F."/>
            <person name="Land M."/>
            <person name="Hauser L."/>
            <person name="Kyrpides N."/>
            <person name="Mikhailova N."/>
            <person name="Sorokin D.Y."/>
            <person name="Muyzer G."/>
            <person name="Woyke T."/>
        </authorList>
    </citation>
    <scope>NUCLEOTIDE SEQUENCE [LARGE SCALE GENOMIC DNA]</scope>
    <source>
        <strain evidence="2">DSM 19089 / UNIQEM U267 / AHT2</strain>
    </source>
</reference>
<name>D6Z1R5_DESAT</name>
<sequence length="40" mass="4476">MKAGARKNSHSQRTTVYGFGALYCNWSVQTKKEVIEGKNS</sequence>